<dbReference type="PANTHER" id="PTHR47726">
    <property type="entry name" value="NAD(P)H-QUINONE OXIDOREDUCTASE SUBUNIT U, CHLOROPLASTIC"/>
    <property type="match status" value="1"/>
</dbReference>
<reference evidence="2" key="1">
    <citation type="journal article" date="2023" name="Mol. Ecol. Resour.">
        <title>Chromosome-level genome assembly of a triploid poplar Populus alba 'Berolinensis'.</title>
        <authorList>
            <person name="Chen S."/>
            <person name="Yu Y."/>
            <person name="Wang X."/>
            <person name="Wang S."/>
            <person name="Zhang T."/>
            <person name="Zhou Y."/>
            <person name="He R."/>
            <person name="Meng N."/>
            <person name="Wang Y."/>
            <person name="Liu W."/>
            <person name="Liu Z."/>
            <person name="Liu J."/>
            <person name="Guo Q."/>
            <person name="Huang H."/>
            <person name="Sederoff R.R."/>
            <person name="Wang G."/>
            <person name="Qu G."/>
            <person name="Chen S."/>
        </authorList>
    </citation>
    <scope>NUCLEOTIDE SEQUENCE</scope>
    <source>
        <strain evidence="2">SC-2020</strain>
    </source>
</reference>
<dbReference type="InterPro" id="IPR036869">
    <property type="entry name" value="J_dom_sf"/>
</dbReference>
<evidence type="ECO:0000256" key="1">
    <source>
        <dbReference type="SAM" id="Phobius"/>
    </source>
</evidence>
<organism evidence="2 3">
    <name type="scientific">Populus alba x Populus x berolinensis</name>
    <dbReference type="NCBI Taxonomy" id="444605"/>
    <lineage>
        <taxon>Eukaryota</taxon>
        <taxon>Viridiplantae</taxon>
        <taxon>Streptophyta</taxon>
        <taxon>Embryophyta</taxon>
        <taxon>Tracheophyta</taxon>
        <taxon>Spermatophyta</taxon>
        <taxon>Magnoliopsida</taxon>
        <taxon>eudicotyledons</taxon>
        <taxon>Gunneridae</taxon>
        <taxon>Pentapetalae</taxon>
        <taxon>rosids</taxon>
        <taxon>fabids</taxon>
        <taxon>Malpighiales</taxon>
        <taxon>Salicaceae</taxon>
        <taxon>Saliceae</taxon>
        <taxon>Populus</taxon>
    </lineage>
</organism>
<feature type="transmembrane region" description="Helical" evidence="1">
    <location>
        <begin position="232"/>
        <end position="251"/>
    </location>
</feature>
<protein>
    <submittedName>
        <fullName evidence="2">NAD(P)H-quinone oxidoreductase subunit U</fullName>
    </submittedName>
</protein>
<keyword evidence="3" id="KW-1185">Reference proteome</keyword>
<dbReference type="InterPro" id="IPR044199">
    <property type="entry name" value="NdhU_chloroplastic"/>
</dbReference>
<dbReference type="PANTHER" id="PTHR47726:SF1">
    <property type="entry name" value="NAD(P)H-QUINONE OXIDOREDUCTASE SUBUNIT U, CHLOROPLASTIC"/>
    <property type="match status" value="1"/>
</dbReference>
<gene>
    <name evidence="2" type="ORF">NC653_017413</name>
</gene>
<dbReference type="SUPFAM" id="SSF46565">
    <property type="entry name" value="Chaperone J-domain"/>
    <property type="match status" value="1"/>
</dbReference>
<dbReference type="GO" id="GO:0010598">
    <property type="term" value="C:NAD(P)H dehydrogenase complex (plastoquinone)"/>
    <property type="evidence" value="ECO:0007669"/>
    <property type="project" value="InterPro"/>
</dbReference>
<comment type="caution">
    <text evidence="2">The sequence shown here is derived from an EMBL/GenBank/DDBJ whole genome shotgun (WGS) entry which is preliminary data.</text>
</comment>
<keyword evidence="1" id="KW-0812">Transmembrane</keyword>
<sequence>MDNFRLVKKPLPYHHQTIIAIHRYGYNWKKNGHMTMSVPSTTAAVYICRQNFCNGACKNGNVFLTSVSFASKQRRFYIRSSSDGAAETAATEVEDSENYIEVPGGPPSLISALNVERALRGIPITDVDHYGRLGIQRRSSYEEVSNNVTVAYENKVEELLNQGLDEAEVREKMELLKESYTILSSRDERRMYDWSLVRSEKPERYMWPYEVDFTPTAPPPPQEPEDEGPTRLVGYFALAWLVLAVTLSVTLNR</sequence>
<dbReference type="Gene3D" id="1.10.287.110">
    <property type="entry name" value="DnaJ domain"/>
    <property type="match status" value="1"/>
</dbReference>
<dbReference type="FunFam" id="1.10.287.110:FF:000080">
    <property type="entry name" value="NAD(P)H-quinone oxidoreductase subunit U chloroplastic"/>
    <property type="match status" value="1"/>
</dbReference>
<dbReference type="AlphaFoldDB" id="A0AAD6W0H0"/>
<keyword evidence="1" id="KW-1133">Transmembrane helix</keyword>
<name>A0AAD6W0H0_9ROSI</name>
<evidence type="ECO:0000313" key="2">
    <source>
        <dbReference type="EMBL" id="KAJ6994593.1"/>
    </source>
</evidence>
<evidence type="ECO:0000313" key="3">
    <source>
        <dbReference type="Proteomes" id="UP001164929"/>
    </source>
</evidence>
<proteinExistence type="predicted"/>
<keyword evidence="1" id="KW-0472">Membrane</keyword>
<dbReference type="GO" id="GO:0009535">
    <property type="term" value="C:chloroplast thylakoid membrane"/>
    <property type="evidence" value="ECO:0007669"/>
    <property type="project" value="InterPro"/>
</dbReference>
<dbReference type="Proteomes" id="UP001164929">
    <property type="component" value="Chromosome 6"/>
</dbReference>
<accession>A0AAD6W0H0</accession>
<dbReference type="EMBL" id="JAQIZT010000006">
    <property type="protein sequence ID" value="KAJ6994593.1"/>
    <property type="molecule type" value="Genomic_DNA"/>
</dbReference>